<organism evidence="2 3">
    <name type="scientific">Desulfosporosinus nitroreducens</name>
    <dbReference type="NCBI Taxonomy" id="2018668"/>
    <lineage>
        <taxon>Bacteria</taxon>
        <taxon>Bacillati</taxon>
        <taxon>Bacillota</taxon>
        <taxon>Clostridia</taxon>
        <taxon>Eubacteriales</taxon>
        <taxon>Desulfitobacteriaceae</taxon>
        <taxon>Desulfosporosinus</taxon>
    </lineage>
</organism>
<dbReference type="SUPFAM" id="SSF52402">
    <property type="entry name" value="Adenine nucleotide alpha hydrolases-like"/>
    <property type="match status" value="1"/>
</dbReference>
<evidence type="ECO:0000259" key="1">
    <source>
        <dbReference type="Pfam" id="PF00582"/>
    </source>
</evidence>
<proteinExistence type="predicted"/>
<reference evidence="2" key="1">
    <citation type="submission" date="2022-05" db="EMBL/GenBank/DDBJ databases">
        <title>Expanded diversity of anoxic marine methylotrophy in a Black Sea sulfate reducing microorganism.</title>
        <authorList>
            <person name="Fischer P.Q."/>
            <person name="Stams A.J.M."/>
            <person name="Villanueva L."/>
            <person name="Sousa D.Z."/>
        </authorList>
    </citation>
    <scope>NUCLEOTIDE SEQUENCE</scope>
    <source>
        <strain evidence="2">P130</strain>
    </source>
</reference>
<protein>
    <submittedName>
        <fullName evidence="2">Universal stress protein</fullName>
    </submittedName>
</protein>
<evidence type="ECO:0000313" key="2">
    <source>
        <dbReference type="EMBL" id="MDO0824606.1"/>
    </source>
</evidence>
<name>A0ABT8QTB8_9FIRM</name>
<sequence length="190" mass="21743">MNDSKFNVLLYFDDSQQAFYAAVHTATLLRNMPNMHLTVVQARDGCEDSKITEYSWIDTKDLVNWAMTRSNLKGTEYRWPISATSDWINRVFEGADSTVQNRYNEILSKTNEVFFERAEDVSHVVIYCNPGISDTIEALYDYAAKNSYNLIIMGTRGLTTLKVLLFGCLVNNSSIPMMLIKKLPQGFMKH</sequence>
<keyword evidence="3" id="KW-1185">Reference proteome</keyword>
<feature type="domain" description="UspA" evidence="1">
    <location>
        <begin position="7"/>
        <end position="167"/>
    </location>
</feature>
<dbReference type="InterPro" id="IPR014729">
    <property type="entry name" value="Rossmann-like_a/b/a_fold"/>
</dbReference>
<gene>
    <name evidence="2" type="ORF">M8H41_17355</name>
</gene>
<evidence type="ECO:0000313" key="3">
    <source>
        <dbReference type="Proteomes" id="UP001176021"/>
    </source>
</evidence>
<comment type="caution">
    <text evidence="2">The sequence shown here is derived from an EMBL/GenBank/DDBJ whole genome shotgun (WGS) entry which is preliminary data.</text>
</comment>
<accession>A0ABT8QTB8</accession>
<dbReference type="RefSeq" id="WP_302049478.1">
    <property type="nucleotide sequence ID" value="NZ_JAMJEV010000015.1"/>
</dbReference>
<dbReference type="InterPro" id="IPR006016">
    <property type="entry name" value="UspA"/>
</dbReference>
<dbReference type="EMBL" id="JAMJEV010000015">
    <property type="protein sequence ID" value="MDO0824606.1"/>
    <property type="molecule type" value="Genomic_DNA"/>
</dbReference>
<dbReference type="Gene3D" id="3.40.50.620">
    <property type="entry name" value="HUPs"/>
    <property type="match status" value="1"/>
</dbReference>
<dbReference type="Pfam" id="PF00582">
    <property type="entry name" value="Usp"/>
    <property type="match status" value="1"/>
</dbReference>
<dbReference type="CDD" id="cd00293">
    <property type="entry name" value="USP-like"/>
    <property type="match status" value="1"/>
</dbReference>
<dbReference type="Proteomes" id="UP001176021">
    <property type="component" value="Unassembled WGS sequence"/>
</dbReference>